<sequence length="55" mass="6524">MKIQQSIYNINYPFMSRNIQPELQWKQKDELKSSEDHFGEVKRTNIPKSISVGLE</sequence>
<dbReference type="PATRIC" id="fig|1114965.3.peg.1255"/>
<gene>
    <name evidence="1" type="ORF">Spaf_1304</name>
</gene>
<dbReference type="HOGENOM" id="CLU_3030567_0_0_9"/>
<name>I1ZML1_STRPA</name>
<protein>
    <submittedName>
        <fullName evidence="1">Uncharacterized protein</fullName>
    </submittedName>
</protein>
<accession>I1ZML1</accession>
<organism evidence="1 2">
    <name type="scientific">Streptococcus parasanguinis FW213</name>
    <dbReference type="NCBI Taxonomy" id="1114965"/>
    <lineage>
        <taxon>Bacteria</taxon>
        <taxon>Bacillati</taxon>
        <taxon>Bacillota</taxon>
        <taxon>Bacilli</taxon>
        <taxon>Lactobacillales</taxon>
        <taxon>Streptococcaceae</taxon>
        <taxon>Streptococcus</taxon>
    </lineage>
</organism>
<evidence type="ECO:0000313" key="2">
    <source>
        <dbReference type="Proteomes" id="UP000002865"/>
    </source>
</evidence>
<dbReference type="PaxDb" id="1114965-Spaf_1304"/>
<dbReference type="AlphaFoldDB" id="I1ZML1"/>
<evidence type="ECO:0000313" key="1">
    <source>
        <dbReference type="EMBL" id="AFJ26285.1"/>
    </source>
</evidence>
<dbReference type="KEGG" id="scf:Spaf_1304"/>
<dbReference type="Proteomes" id="UP000002865">
    <property type="component" value="Chromosome"/>
</dbReference>
<reference evidence="1 2" key="1">
    <citation type="journal article" date="2012" name="PLoS ONE">
        <title>Complete Genome and Transcriptomes of Streptococcus parasanguinis FW213: Phylogenic Relations and Potential Virulence Mechanisms.</title>
        <authorList>
            <person name="Geng J."/>
            <person name="Chiu C.H."/>
            <person name="Tang P."/>
            <person name="Chen Y."/>
            <person name="Shieh H.R."/>
            <person name="Hu S."/>
            <person name="Chen Y.Y."/>
        </authorList>
    </citation>
    <scope>NUCLEOTIDE SEQUENCE [LARGE SCALE GENOMIC DNA]</scope>
    <source>
        <strain evidence="1 2">FW213</strain>
    </source>
</reference>
<proteinExistence type="predicted"/>
<dbReference type="EMBL" id="CP003122">
    <property type="protein sequence ID" value="AFJ26285.1"/>
    <property type="molecule type" value="Genomic_DNA"/>
</dbReference>